<gene>
    <name evidence="1" type="ORF">AVEN_66153_1</name>
</gene>
<sequence length="107" mass="12511">MTASSFKPPHSTRGILEIYSSLDSQDKLDFLETLNERERQALYNSLKDFPEKLQEWEELFKTHSETLIASFAPIHPQEKSSSNSPLLHHIFTNTEKEDFNKSIHHLR</sequence>
<name>A0A4Y2MEV8_ARAVE</name>
<evidence type="ECO:0000313" key="2">
    <source>
        <dbReference type="Proteomes" id="UP000499080"/>
    </source>
</evidence>
<comment type="caution">
    <text evidence="1">The sequence shown here is derived from an EMBL/GenBank/DDBJ whole genome shotgun (WGS) entry which is preliminary data.</text>
</comment>
<keyword evidence="2" id="KW-1185">Reference proteome</keyword>
<dbReference type="EMBL" id="BGPR01007271">
    <property type="protein sequence ID" value="GBN25658.1"/>
    <property type="molecule type" value="Genomic_DNA"/>
</dbReference>
<dbReference type="Proteomes" id="UP000499080">
    <property type="component" value="Unassembled WGS sequence"/>
</dbReference>
<protein>
    <submittedName>
        <fullName evidence="1">Uncharacterized protein</fullName>
    </submittedName>
</protein>
<organism evidence="1 2">
    <name type="scientific">Araneus ventricosus</name>
    <name type="common">Orbweaver spider</name>
    <name type="synonym">Epeira ventricosa</name>
    <dbReference type="NCBI Taxonomy" id="182803"/>
    <lineage>
        <taxon>Eukaryota</taxon>
        <taxon>Metazoa</taxon>
        <taxon>Ecdysozoa</taxon>
        <taxon>Arthropoda</taxon>
        <taxon>Chelicerata</taxon>
        <taxon>Arachnida</taxon>
        <taxon>Araneae</taxon>
        <taxon>Araneomorphae</taxon>
        <taxon>Entelegynae</taxon>
        <taxon>Araneoidea</taxon>
        <taxon>Araneidae</taxon>
        <taxon>Araneus</taxon>
    </lineage>
</organism>
<accession>A0A4Y2MEV8</accession>
<proteinExistence type="predicted"/>
<reference evidence="1 2" key="1">
    <citation type="journal article" date="2019" name="Sci. Rep.">
        <title>Orb-weaving spider Araneus ventricosus genome elucidates the spidroin gene catalogue.</title>
        <authorList>
            <person name="Kono N."/>
            <person name="Nakamura H."/>
            <person name="Ohtoshi R."/>
            <person name="Moran D.A.P."/>
            <person name="Shinohara A."/>
            <person name="Yoshida Y."/>
            <person name="Fujiwara M."/>
            <person name="Mori M."/>
            <person name="Tomita M."/>
            <person name="Arakawa K."/>
        </authorList>
    </citation>
    <scope>NUCLEOTIDE SEQUENCE [LARGE SCALE GENOMIC DNA]</scope>
</reference>
<evidence type="ECO:0000313" key="1">
    <source>
        <dbReference type="EMBL" id="GBN25658.1"/>
    </source>
</evidence>
<dbReference type="AlphaFoldDB" id="A0A4Y2MEV8"/>